<sequence length="969" mass="104385">MEALRVLGPSAEDNEVIDDDTLGDDGDTEGTDGGTEGTDGDTEETEEDAEGTDGDTEGTDGDTEGTDEDAEGTDGDTEETEEDAEGTDGDVEGTDGDTEETEGDADGTDGDTEETDGDVEGTDGDTEETEGDTEETDGDTEETEGDPEGTDGDTEETEGDPEGTDGDTEETEGDAEGTDGDTEGTDGDTEETEGDAEGTDGDTEGTDGDTEETKEDADGTDGDTEGTDGDTEETEEDTEGTDGDTEGTDGDILGTDGDTEGTDGDTEGTDGDAEGTDGDTEETDGDTEGTDGDTEGTDGDTEETDGDTEGTDEDILGGDEETEDTDGDIGDTEGPNEDAEANDKEIGDTDVGTHDTTGDTSWSDEDIGVFSTETAENRGQESEDFENIVRTLNEKISGQGAVADGLVSQSRRQNSGPHAFEILRTANQQYRGINFFVIKARLPADGLSVSENWCRDYQRLCAQYGLRPTGCGEQFAINNGHYARCRTEYNSDPYINNVLSCNPSHRVAAVANLAFSAGATSTRSFGFHQCHPSYCRRRIDQSIYGLYRTSAAYPNGDRIVYTVCKGSADACTNYILPNGTFNNPCVNGDCVDGGDNYTCNCRAGYHGDTCNKAYVPVSELSAATTCTNDYMELSIPEDQLTDINLNNLHWEPDQSCAATTNGTHFLFRTRLYGCGTRATFGSKYVTFQNKINILGVHLNGVVITRDDDIWITSKCKYERHEWVHATFLPIPGGLNFTEEGFGQLEVRLSMFPTRQYQRPYRANQYPIHLKLRQQVYMQLEVQGHGQNLSVLALNCKATMSPEPNDTLQYQLINDGCASDPTLKIYNINDNSKERFGLEAFRFIREVKTVYVHCEVIVCNAADSGSRCAQGCVSRGKRDAGEKVDMRGRHMIYQGPIVLDDDKEAANTLRLVNDEETATDRRSAPWAALAAGGGLVALALAVLGAAIVLKRSRREKWAYQGLPDMEEDGE</sequence>
<feature type="compositionally biased region" description="Acidic residues" evidence="4">
    <location>
        <begin position="12"/>
        <end position="30"/>
    </location>
</feature>
<dbReference type="InterPro" id="IPR000742">
    <property type="entry name" value="EGF"/>
</dbReference>
<dbReference type="PANTHER" id="PTHR14002:SF43">
    <property type="entry name" value="DELTA-LIKE PROTEIN"/>
    <property type="match status" value="1"/>
</dbReference>
<dbReference type="InterPro" id="IPR042235">
    <property type="entry name" value="ZP-C_dom"/>
</dbReference>
<dbReference type="SUPFAM" id="SSF57196">
    <property type="entry name" value="EGF/Laminin"/>
    <property type="match status" value="1"/>
</dbReference>
<gene>
    <name evidence="8" type="primary">OIT3</name>
    <name evidence="8" type="ORF">BLAG_LOCUS137</name>
</gene>
<dbReference type="PANTHER" id="PTHR14002">
    <property type="entry name" value="ENDOGLIN/TGF-BETA RECEPTOR TYPE III"/>
    <property type="match status" value="1"/>
</dbReference>
<dbReference type="Gene3D" id="2.60.40.3210">
    <property type="entry name" value="Zona pellucida, ZP-N domain"/>
    <property type="match status" value="1"/>
</dbReference>
<evidence type="ECO:0000256" key="5">
    <source>
        <dbReference type="SAM" id="Phobius"/>
    </source>
</evidence>
<feature type="disulfide bond" evidence="3">
    <location>
        <begin position="601"/>
        <end position="610"/>
    </location>
</feature>
<dbReference type="OrthoDB" id="2015116at2759"/>
<keyword evidence="5" id="KW-1133">Transmembrane helix</keyword>
<dbReference type="Proteomes" id="UP000838412">
    <property type="component" value="Chromosome 1"/>
</dbReference>
<keyword evidence="5" id="KW-0472">Membrane</keyword>
<evidence type="ECO:0000256" key="3">
    <source>
        <dbReference type="PROSITE-ProRule" id="PRU00076"/>
    </source>
</evidence>
<dbReference type="SMART" id="SM00181">
    <property type="entry name" value="EGF"/>
    <property type="match status" value="1"/>
</dbReference>
<proteinExistence type="predicted"/>
<keyword evidence="5" id="KW-0812">Transmembrane</keyword>
<dbReference type="InterPro" id="IPR000152">
    <property type="entry name" value="EGF-type_Asp/Asn_hydroxyl_site"/>
</dbReference>
<evidence type="ECO:0000256" key="4">
    <source>
        <dbReference type="SAM" id="MobiDB-lite"/>
    </source>
</evidence>
<dbReference type="InterPro" id="IPR001507">
    <property type="entry name" value="ZP_dom"/>
</dbReference>
<feature type="compositionally biased region" description="Acidic residues" evidence="4">
    <location>
        <begin position="257"/>
        <end position="340"/>
    </location>
</feature>
<evidence type="ECO:0000313" key="8">
    <source>
        <dbReference type="EMBL" id="CAH1225288.1"/>
    </source>
</evidence>
<dbReference type="Pfam" id="PF00100">
    <property type="entry name" value="Zona_pellucida"/>
    <property type="match status" value="1"/>
</dbReference>
<dbReference type="CDD" id="cd00054">
    <property type="entry name" value="EGF_CA"/>
    <property type="match status" value="1"/>
</dbReference>
<feature type="transmembrane region" description="Helical" evidence="5">
    <location>
        <begin position="925"/>
        <end position="948"/>
    </location>
</feature>
<dbReference type="Gene3D" id="2.10.25.10">
    <property type="entry name" value="Laminin"/>
    <property type="match status" value="1"/>
</dbReference>
<dbReference type="InterPro" id="IPR055355">
    <property type="entry name" value="ZP-C"/>
</dbReference>
<feature type="domain" description="EGF-like" evidence="6">
    <location>
        <begin position="576"/>
        <end position="611"/>
    </location>
</feature>
<evidence type="ECO:0000259" key="7">
    <source>
        <dbReference type="PROSITE" id="PS51034"/>
    </source>
</evidence>
<organism evidence="8 9">
    <name type="scientific">Branchiostoma lanceolatum</name>
    <name type="common">Common lancelet</name>
    <name type="synonym">Amphioxus lanceolatum</name>
    <dbReference type="NCBI Taxonomy" id="7740"/>
    <lineage>
        <taxon>Eukaryota</taxon>
        <taxon>Metazoa</taxon>
        <taxon>Chordata</taxon>
        <taxon>Cephalochordata</taxon>
        <taxon>Leptocardii</taxon>
        <taxon>Amphioxiformes</taxon>
        <taxon>Branchiostomatidae</taxon>
        <taxon>Branchiostoma</taxon>
    </lineage>
</organism>
<keyword evidence="1" id="KW-0732">Signal</keyword>
<evidence type="ECO:0000313" key="9">
    <source>
        <dbReference type="Proteomes" id="UP000838412"/>
    </source>
</evidence>
<dbReference type="FunFam" id="2.60.40.3210:FF:000016">
    <property type="entry name" value="Uncharacterized protein"/>
    <property type="match status" value="1"/>
</dbReference>
<dbReference type="PROSITE" id="PS51034">
    <property type="entry name" value="ZP_2"/>
    <property type="match status" value="1"/>
</dbReference>
<dbReference type="PROSITE" id="PS50026">
    <property type="entry name" value="EGF_3"/>
    <property type="match status" value="1"/>
</dbReference>
<dbReference type="PROSITE" id="PS00022">
    <property type="entry name" value="EGF_1"/>
    <property type="match status" value="1"/>
</dbReference>
<feature type="compositionally biased region" description="Acidic residues" evidence="4">
    <location>
        <begin position="38"/>
        <end position="249"/>
    </location>
</feature>
<feature type="domain" description="ZP" evidence="7">
    <location>
        <begin position="625"/>
        <end position="874"/>
    </location>
</feature>
<comment type="caution">
    <text evidence="3">Lacks conserved residue(s) required for the propagation of feature annotation.</text>
</comment>
<evidence type="ECO:0000256" key="2">
    <source>
        <dbReference type="ARBA" id="ARBA00023157"/>
    </source>
</evidence>
<dbReference type="PROSITE" id="PS00010">
    <property type="entry name" value="ASX_HYDROXYL"/>
    <property type="match status" value="1"/>
</dbReference>
<dbReference type="EMBL" id="OV696686">
    <property type="protein sequence ID" value="CAH1225288.1"/>
    <property type="molecule type" value="Genomic_DNA"/>
</dbReference>
<keyword evidence="3" id="KW-0245">EGF-like domain</keyword>
<protein>
    <submittedName>
        <fullName evidence="8">OIT3 protein</fullName>
    </submittedName>
</protein>
<reference evidence="8" key="1">
    <citation type="submission" date="2022-01" db="EMBL/GenBank/DDBJ databases">
        <authorList>
            <person name="Braso-Vives M."/>
        </authorList>
    </citation>
    <scope>NUCLEOTIDE SEQUENCE</scope>
</reference>
<dbReference type="SMART" id="SM00241">
    <property type="entry name" value="ZP"/>
    <property type="match status" value="1"/>
</dbReference>
<dbReference type="Pfam" id="PF23344">
    <property type="entry name" value="ZP-N"/>
    <property type="match status" value="1"/>
</dbReference>
<feature type="compositionally biased region" description="Basic and acidic residues" evidence="4">
    <location>
        <begin position="341"/>
        <end position="357"/>
    </location>
</feature>
<dbReference type="Gene3D" id="2.60.40.4100">
    <property type="entry name" value="Zona pellucida, ZP-C domain"/>
    <property type="match status" value="1"/>
</dbReference>
<feature type="region of interest" description="Disordered" evidence="4">
    <location>
        <begin position="1"/>
        <end position="367"/>
    </location>
</feature>
<keyword evidence="2 3" id="KW-1015">Disulfide bond</keyword>
<dbReference type="InterPro" id="IPR055356">
    <property type="entry name" value="ZP-N"/>
</dbReference>
<evidence type="ECO:0000256" key="1">
    <source>
        <dbReference type="ARBA" id="ARBA00022729"/>
    </source>
</evidence>
<dbReference type="AlphaFoldDB" id="A0A8J9YIZ6"/>
<evidence type="ECO:0000259" key="6">
    <source>
        <dbReference type="PROSITE" id="PS50026"/>
    </source>
</evidence>
<keyword evidence="9" id="KW-1185">Reference proteome</keyword>
<name>A0A8J9YIZ6_BRALA</name>
<accession>A0A8J9YIZ6</accession>
<dbReference type="PROSITE" id="PS01186">
    <property type="entry name" value="EGF_2"/>
    <property type="match status" value="1"/>
</dbReference>